<dbReference type="SMART" id="SM00387">
    <property type="entry name" value="HATPase_c"/>
    <property type="match status" value="1"/>
</dbReference>
<dbReference type="GO" id="GO:0000155">
    <property type="term" value="F:phosphorelay sensor kinase activity"/>
    <property type="evidence" value="ECO:0007669"/>
    <property type="project" value="InterPro"/>
</dbReference>
<evidence type="ECO:0000313" key="6">
    <source>
        <dbReference type="EMBL" id="PSW21222.1"/>
    </source>
</evidence>
<comment type="caution">
    <text evidence="6">The sequence shown here is derived from an EMBL/GenBank/DDBJ whole genome shotgun (WGS) entry which is preliminary data.</text>
</comment>
<feature type="domain" description="Histidine kinase" evidence="5">
    <location>
        <begin position="475"/>
        <end position="680"/>
    </location>
</feature>
<dbReference type="Pfam" id="PF02518">
    <property type="entry name" value="HATPase_c"/>
    <property type="match status" value="1"/>
</dbReference>
<evidence type="ECO:0000256" key="3">
    <source>
        <dbReference type="ARBA" id="ARBA00022553"/>
    </source>
</evidence>
<feature type="transmembrane region" description="Helical" evidence="4">
    <location>
        <begin position="6"/>
        <end position="27"/>
    </location>
</feature>
<keyword evidence="4" id="KW-0472">Membrane</keyword>
<dbReference type="InterPro" id="IPR014265">
    <property type="entry name" value="XrtA/PrsK"/>
</dbReference>
<dbReference type="Proteomes" id="UP000241771">
    <property type="component" value="Unassembled WGS sequence"/>
</dbReference>
<dbReference type="PANTHER" id="PTHR43547:SF2">
    <property type="entry name" value="HYBRID SIGNAL TRANSDUCTION HISTIDINE KINASE C"/>
    <property type="match status" value="1"/>
</dbReference>
<feature type="transmembrane region" description="Helical" evidence="4">
    <location>
        <begin position="261"/>
        <end position="281"/>
    </location>
</feature>
<name>A0A2T3NYC3_9GAMM</name>
<evidence type="ECO:0000256" key="1">
    <source>
        <dbReference type="ARBA" id="ARBA00000085"/>
    </source>
</evidence>
<protein>
    <recommendedName>
        <fullName evidence="2">histidine kinase</fullName>
        <ecNumber evidence="2">2.7.13.3</ecNumber>
    </recommendedName>
</protein>
<feature type="transmembrane region" description="Helical" evidence="4">
    <location>
        <begin position="72"/>
        <end position="91"/>
    </location>
</feature>
<dbReference type="EMBL" id="PYMA01000002">
    <property type="protein sequence ID" value="PSW21222.1"/>
    <property type="molecule type" value="Genomic_DNA"/>
</dbReference>
<dbReference type="InterPro" id="IPR005467">
    <property type="entry name" value="His_kinase_dom"/>
</dbReference>
<feature type="transmembrane region" description="Helical" evidence="4">
    <location>
        <begin position="39"/>
        <end position="60"/>
    </location>
</feature>
<dbReference type="PRINTS" id="PR00344">
    <property type="entry name" value="BCTRLSENSOR"/>
</dbReference>
<evidence type="ECO:0000256" key="2">
    <source>
        <dbReference type="ARBA" id="ARBA00012438"/>
    </source>
</evidence>
<dbReference type="InterPro" id="IPR004358">
    <property type="entry name" value="Sig_transdc_His_kin-like_C"/>
</dbReference>
<evidence type="ECO:0000313" key="7">
    <source>
        <dbReference type="Proteomes" id="UP000241771"/>
    </source>
</evidence>
<keyword evidence="3" id="KW-0597">Phosphoprotein</keyword>
<dbReference type="PANTHER" id="PTHR43547">
    <property type="entry name" value="TWO-COMPONENT HISTIDINE KINASE"/>
    <property type="match status" value="1"/>
</dbReference>
<dbReference type="InterPro" id="IPR036890">
    <property type="entry name" value="HATPase_C_sf"/>
</dbReference>
<dbReference type="CDD" id="cd00082">
    <property type="entry name" value="HisKA"/>
    <property type="match status" value="1"/>
</dbReference>
<gene>
    <name evidence="6" type="primary">prsK</name>
    <name evidence="6" type="ORF">C9I98_04520</name>
</gene>
<proteinExistence type="predicted"/>
<evidence type="ECO:0000259" key="5">
    <source>
        <dbReference type="PROSITE" id="PS50109"/>
    </source>
</evidence>
<feature type="transmembrane region" description="Helical" evidence="4">
    <location>
        <begin position="225"/>
        <end position="249"/>
    </location>
</feature>
<feature type="transmembrane region" description="Helical" evidence="4">
    <location>
        <begin position="156"/>
        <end position="175"/>
    </location>
</feature>
<dbReference type="SUPFAM" id="SSF55874">
    <property type="entry name" value="ATPase domain of HSP90 chaperone/DNA topoisomerase II/histidine kinase"/>
    <property type="match status" value="1"/>
</dbReference>
<keyword evidence="7" id="KW-1185">Reference proteome</keyword>
<keyword evidence="6" id="KW-0418">Kinase</keyword>
<comment type="catalytic activity">
    <reaction evidence="1">
        <text>ATP + protein L-histidine = ADP + protein N-phospho-L-histidine.</text>
        <dbReference type="EC" id="2.7.13.3"/>
    </reaction>
</comment>
<dbReference type="AlphaFoldDB" id="A0A2T3NYC3"/>
<reference evidence="6 7" key="1">
    <citation type="submission" date="2018-01" db="EMBL/GenBank/DDBJ databases">
        <title>Whole genome sequencing of Histamine producing bacteria.</title>
        <authorList>
            <person name="Butler K."/>
        </authorList>
    </citation>
    <scope>NUCLEOTIDE SEQUENCE [LARGE SCALE GENOMIC DNA]</scope>
    <source>
        <strain evidence="6 7">DSM 100436</strain>
    </source>
</reference>
<dbReference type="SUPFAM" id="SSF55781">
    <property type="entry name" value="GAF domain-like"/>
    <property type="match status" value="1"/>
</dbReference>
<evidence type="ECO:0000256" key="4">
    <source>
        <dbReference type="SAM" id="Phobius"/>
    </source>
</evidence>
<dbReference type="InterPro" id="IPR003661">
    <property type="entry name" value="HisK_dim/P_dom"/>
</dbReference>
<sequence length="691" mass="77484">MKVELLLGPLGYIASSVGFIVLFLLLLTTYKKKSLQKQLLLIVCLVGVSWAITTTIQLVNQTSVLPSLITETLFYLSLSFLLISTLSATRSFSSLLTAKPHSYIIYLTAIIAVGEISRLAIPFLHQKVFFFLHLIQAIACLWLVEQLYRRSNRVELKAIKPLCIGVGLISGYNFALYADALLTNAITPAFWQGRGWVITAAIPLIVITTRRLRNWESRVYVSRDIIYHSTLILVAGSYLLLMSLAGYYIKAIGNDWAETAQTLFFALGGLVLASLFLSDVFRQKVKVFIAKHFFANKYEYREEWMHFCSEIEDQTRTPYDNALSAMMRPFGCEYGILAIQKNGQLLPETSLHCPIDHPEASPLLQALGKNTIEHQWIVDLPQLCHGHEKPPFNVDIAPLCTHQAFTLLVPLISSSGTQGVFLLSKPTSTDLLNWEDRDLMNAISVQLSVYLTMYETNQKLAESQQFDTFNRMSAFLVHDLKNVVAQLQLLSRNAEKHRDNPEFIDDAFDTVDSAVSRLNKVLTQLSKKRIEADTQTTFEIAQVIEEICQSRSVQAPKPEFHNFSRHPLNLVAVKERFQNSLNHLIQNAQEATKDEGSVVVSLVDTPKSIQIMIKDTGQGMSASFIKHRLFKPFDTTKGNAGMGVGAYDAKVMAEQLGGFINVESTPNEGSCFTVQIPKQTTLAQKSFTILK</sequence>
<dbReference type="InterPro" id="IPR003594">
    <property type="entry name" value="HATPase_dom"/>
</dbReference>
<accession>A0A2T3NYC3</accession>
<keyword evidence="4" id="KW-1133">Transmembrane helix</keyword>
<feature type="transmembrane region" description="Helical" evidence="4">
    <location>
        <begin position="127"/>
        <end position="144"/>
    </location>
</feature>
<keyword evidence="6" id="KW-0808">Transferase</keyword>
<organism evidence="6 7">
    <name type="scientific">Photobacterium sanctipauli</name>
    <dbReference type="NCBI Taxonomy" id="1342794"/>
    <lineage>
        <taxon>Bacteria</taxon>
        <taxon>Pseudomonadati</taxon>
        <taxon>Pseudomonadota</taxon>
        <taxon>Gammaproteobacteria</taxon>
        <taxon>Vibrionales</taxon>
        <taxon>Vibrionaceae</taxon>
        <taxon>Photobacterium</taxon>
    </lineage>
</organism>
<feature type="transmembrane region" description="Helical" evidence="4">
    <location>
        <begin position="195"/>
        <end position="213"/>
    </location>
</feature>
<dbReference type="NCBIfam" id="TIGR02916">
    <property type="entry name" value="PEP_his_kin"/>
    <property type="match status" value="1"/>
</dbReference>
<keyword evidence="4" id="KW-0812">Transmembrane</keyword>
<dbReference type="Gene3D" id="3.30.565.10">
    <property type="entry name" value="Histidine kinase-like ATPase, C-terminal domain"/>
    <property type="match status" value="1"/>
</dbReference>
<dbReference type="PROSITE" id="PS50109">
    <property type="entry name" value="HIS_KIN"/>
    <property type="match status" value="1"/>
</dbReference>
<feature type="transmembrane region" description="Helical" evidence="4">
    <location>
        <begin position="103"/>
        <end position="121"/>
    </location>
</feature>
<dbReference type="EC" id="2.7.13.3" evidence="2"/>